<reference evidence="2 3" key="1">
    <citation type="submission" date="2019-12" db="EMBL/GenBank/DDBJ databases">
        <authorList>
            <person name="Floudas D."/>
            <person name="Bentzer J."/>
            <person name="Ahren D."/>
            <person name="Johansson T."/>
            <person name="Persson P."/>
            <person name="Tunlid A."/>
        </authorList>
    </citation>
    <scope>NUCLEOTIDE SEQUENCE [LARGE SCALE GENOMIC DNA]</scope>
    <source>
        <strain evidence="2 3">CBS 102.39</strain>
    </source>
</reference>
<evidence type="ECO:0000256" key="1">
    <source>
        <dbReference type="SAM" id="SignalP"/>
    </source>
</evidence>
<feature type="chain" id="PRO_5034694738" evidence="1">
    <location>
        <begin position="19"/>
        <end position="62"/>
    </location>
</feature>
<proteinExistence type="predicted"/>
<dbReference type="Proteomes" id="UP000521872">
    <property type="component" value="Unassembled WGS sequence"/>
</dbReference>
<organism evidence="2 3">
    <name type="scientific">Agrocybe pediades</name>
    <dbReference type="NCBI Taxonomy" id="84607"/>
    <lineage>
        <taxon>Eukaryota</taxon>
        <taxon>Fungi</taxon>
        <taxon>Dikarya</taxon>
        <taxon>Basidiomycota</taxon>
        <taxon>Agaricomycotina</taxon>
        <taxon>Agaricomycetes</taxon>
        <taxon>Agaricomycetidae</taxon>
        <taxon>Agaricales</taxon>
        <taxon>Agaricineae</taxon>
        <taxon>Strophariaceae</taxon>
        <taxon>Agrocybe</taxon>
    </lineage>
</organism>
<dbReference type="EMBL" id="JAACJL010000058">
    <property type="protein sequence ID" value="KAF4610829.1"/>
    <property type="molecule type" value="Genomic_DNA"/>
</dbReference>
<gene>
    <name evidence="2" type="ORF">D9613_006580</name>
</gene>
<evidence type="ECO:0000313" key="2">
    <source>
        <dbReference type="EMBL" id="KAF4610829.1"/>
    </source>
</evidence>
<keyword evidence="1" id="KW-0732">Signal</keyword>
<comment type="caution">
    <text evidence="2">The sequence shown here is derived from an EMBL/GenBank/DDBJ whole genome shotgun (WGS) entry which is preliminary data.</text>
</comment>
<sequence length="62" mass="6245">MKLLTVSATLAFVCAALANPTPRSPGDNIACGRTTDPPCPSTLPLCCFSGPFILGAPPSVGQ</sequence>
<keyword evidence="3" id="KW-1185">Reference proteome</keyword>
<evidence type="ECO:0000313" key="3">
    <source>
        <dbReference type="Proteomes" id="UP000521872"/>
    </source>
</evidence>
<name>A0A8H4VK45_9AGAR</name>
<accession>A0A8H4VK45</accession>
<dbReference type="AlphaFoldDB" id="A0A8H4VK45"/>
<protein>
    <submittedName>
        <fullName evidence="2">Uncharacterized protein</fullName>
    </submittedName>
</protein>
<feature type="signal peptide" evidence="1">
    <location>
        <begin position="1"/>
        <end position="18"/>
    </location>
</feature>